<accession>A0A7U3YLQ9</accession>
<dbReference type="Gene3D" id="1.10.10.10">
    <property type="entry name" value="Winged helix-like DNA-binding domain superfamily/Winged helix DNA-binding domain"/>
    <property type="match status" value="1"/>
</dbReference>
<dbReference type="RefSeq" id="WP_015724246.1">
    <property type="nucleotide sequence ID" value="NC_014972.1"/>
</dbReference>
<dbReference type="NCBIfam" id="NF033788">
    <property type="entry name" value="HTH_metalloreg"/>
    <property type="match status" value="1"/>
</dbReference>
<evidence type="ECO:0000256" key="2">
    <source>
        <dbReference type="ARBA" id="ARBA00023125"/>
    </source>
</evidence>
<dbReference type="PANTHER" id="PTHR43132">
    <property type="entry name" value="ARSENICAL RESISTANCE OPERON REPRESSOR ARSR-RELATED"/>
    <property type="match status" value="1"/>
</dbReference>
<proteinExistence type="predicted"/>
<dbReference type="CDD" id="cd00090">
    <property type="entry name" value="HTH_ARSR"/>
    <property type="match status" value="1"/>
</dbReference>
<organism evidence="5 6">
    <name type="scientific">Desulfobulbus propionicus (strain ATCC 33891 / DSM 2032 / VKM B-1956 / 1pr3)</name>
    <dbReference type="NCBI Taxonomy" id="577650"/>
    <lineage>
        <taxon>Bacteria</taxon>
        <taxon>Pseudomonadati</taxon>
        <taxon>Thermodesulfobacteriota</taxon>
        <taxon>Desulfobulbia</taxon>
        <taxon>Desulfobulbales</taxon>
        <taxon>Desulfobulbaceae</taxon>
        <taxon>Desulfobulbus</taxon>
    </lineage>
</organism>
<name>A0A7U3YLQ9_DESPD</name>
<keyword evidence="1" id="KW-0805">Transcription regulation</keyword>
<dbReference type="GO" id="GO:0003700">
    <property type="term" value="F:DNA-binding transcription factor activity"/>
    <property type="evidence" value="ECO:0007669"/>
    <property type="project" value="InterPro"/>
</dbReference>
<reference evidence="5 6" key="1">
    <citation type="journal article" date="2011" name="Stand. Genomic Sci.">
        <title>Complete genome sequence of Desulfobulbus propionicus type strain (1pr3).</title>
        <authorList>
            <person name="Pagani I."/>
            <person name="Lapidus A."/>
            <person name="Nolan M."/>
            <person name="Lucas S."/>
            <person name="Hammon N."/>
            <person name="Deshpande S."/>
            <person name="Cheng J.F."/>
            <person name="Chertkov O."/>
            <person name="Davenport K."/>
            <person name="Tapia R."/>
            <person name="Han C."/>
            <person name="Goodwin L."/>
            <person name="Pitluck S."/>
            <person name="Liolios K."/>
            <person name="Mavromatis K."/>
            <person name="Ivanova N."/>
            <person name="Mikhailova N."/>
            <person name="Pati A."/>
            <person name="Chen A."/>
            <person name="Palaniappan K."/>
            <person name="Land M."/>
            <person name="Hauser L."/>
            <person name="Chang Y.J."/>
            <person name="Jeffries C.D."/>
            <person name="Detter J.C."/>
            <person name="Brambilla E."/>
            <person name="Kannan K.P."/>
            <person name="Djao O.D."/>
            <person name="Rohde M."/>
            <person name="Pukall R."/>
            <person name="Spring S."/>
            <person name="Goker M."/>
            <person name="Sikorski J."/>
            <person name="Woyke T."/>
            <person name="Bristow J."/>
            <person name="Eisen J.A."/>
            <person name="Markowitz V."/>
            <person name="Hugenholtz P."/>
            <person name="Kyrpides N.C."/>
            <person name="Klenk H.P."/>
        </authorList>
    </citation>
    <scope>NUCLEOTIDE SEQUENCE [LARGE SCALE GENOMIC DNA]</scope>
    <source>
        <strain evidence="6">ATCC 33891 / DSM 2032 / 1pr3</strain>
    </source>
</reference>
<dbReference type="PANTHER" id="PTHR43132:SF6">
    <property type="entry name" value="HTH-TYPE TRANSCRIPTIONAL REPRESSOR CZRA"/>
    <property type="match status" value="1"/>
</dbReference>
<evidence type="ECO:0000256" key="1">
    <source>
        <dbReference type="ARBA" id="ARBA00023015"/>
    </source>
</evidence>
<keyword evidence="6" id="KW-1185">Reference proteome</keyword>
<evidence type="ECO:0000313" key="6">
    <source>
        <dbReference type="Proteomes" id="UP000006365"/>
    </source>
</evidence>
<dbReference type="PRINTS" id="PR00778">
    <property type="entry name" value="HTHARSR"/>
</dbReference>
<dbReference type="Proteomes" id="UP000006365">
    <property type="component" value="Chromosome"/>
</dbReference>
<dbReference type="EMBL" id="CP002364">
    <property type="protein sequence ID" value="ADW17705.1"/>
    <property type="molecule type" value="Genomic_DNA"/>
</dbReference>
<keyword evidence="3" id="KW-0804">Transcription</keyword>
<evidence type="ECO:0000256" key="3">
    <source>
        <dbReference type="ARBA" id="ARBA00023163"/>
    </source>
</evidence>
<dbReference type="InterPro" id="IPR051011">
    <property type="entry name" value="Metal_resp_trans_reg"/>
</dbReference>
<dbReference type="SUPFAM" id="SSF46785">
    <property type="entry name" value="Winged helix' DNA-binding domain"/>
    <property type="match status" value="1"/>
</dbReference>
<gene>
    <name evidence="5" type="ordered locus">Despr_1551</name>
</gene>
<dbReference type="PROSITE" id="PS50987">
    <property type="entry name" value="HTH_ARSR_2"/>
    <property type="match status" value="1"/>
</dbReference>
<dbReference type="PROSITE" id="PS00846">
    <property type="entry name" value="HTH_ARSR_1"/>
    <property type="match status" value="1"/>
</dbReference>
<protein>
    <submittedName>
        <fullName evidence="5">Transcriptional regulator, ArsR family</fullName>
    </submittedName>
</protein>
<dbReference type="Pfam" id="PF01022">
    <property type="entry name" value="HTH_5"/>
    <property type="match status" value="1"/>
</dbReference>
<dbReference type="InterPro" id="IPR036390">
    <property type="entry name" value="WH_DNA-bd_sf"/>
</dbReference>
<dbReference type="InterPro" id="IPR018334">
    <property type="entry name" value="ArsR_HTH"/>
</dbReference>
<dbReference type="SMART" id="SM00418">
    <property type="entry name" value="HTH_ARSR"/>
    <property type="match status" value="1"/>
</dbReference>
<sequence>MTKTLEHDDQDDLCGVRCIHKERIGAAREQALTDTEYETMAVLFKAMGDPNRLRILWALGAGEMCVCDLAALLTSSESAVSHQLRLLRQMALVSNRRQGQVLYYRLNDDHVHTLIHQALDHVRE</sequence>
<dbReference type="InterPro" id="IPR036388">
    <property type="entry name" value="WH-like_DNA-bd_sf"/>
</dbReference>
<evidence type="ECO:0000259" key="4">
    <source>
        <dbReference type="PROSITE" id="PS50987"/>
    </source>
</evidence>
<dbReference type="KEGG" id="dpr:Despr_1551"/>
<evidence type="ECO:0000313" key="5">
    <source>
        <dbReference type="EMBL" id="ADW17705.1"/>
    </source>
</evidence>
<dbReference type="InterPro" id="IPR011991">
    <property type="entry name" value="ArsR-like_HTH"/>
</dbReference>
<dbReference type="InterPro" id="IPR001845">
    <property type="entry name" value="HTH_ArsR_DNA-bd_dom"/>
</dbReference>
<dbReference type="AlphaFoldDB" id="A0A7U3YLQ9"/>
<feature type="domain" description="HTH arsR-type" evidence="4">
    <location>
        <begin position="32"/>
        <end position="124"/>
    </location>
</feature>
<keyword evidence="2" id="KW-0238">DNA-binding</keyword>
<dbReference type="GO" id="GO:0003677">
    <property type="term" value="F:DNA binding"/>
    <property type="evidence" value="ECO:0007669"/>
    <property type="project" value="UniProtKB-KW"/>
</dbReference>